<organism evidence="8 9">
    <name type="scientific">Pelagerythrobacter marensis</name>
    <dbReference type="NCBI Taxonomy" id="543877"/>
    <lineage>
        <taxon>Bacteria</taxon>
        <taxon>Pseudomonadati</taxon>
        <taxon>Pseudomonadota</taxon>
        <taxon>Alphaproteobacteria</taxon>
        <taxon>Sphingomonadales</taxon>
        <taxon>Erythrobacteraceae</taxon>
        <taxon>Pelagerythrobacter</taxon>
    </lineage>
</organism>
<feature type="transmembrane region" description="Helical" evidence="7">
    <location>
        <begin position="418"/>
        <end position="439"/>
    </location>
</feature>
<feature type="transmembrane region" description="Helical" evidence="7">
    <location>
        <begin position="130"/>
        <end position="157"/>
    </location>
</feature>
<dbReference type="PANTHER" id="PTHR43266">
    <property type="entry name" value="MACROLIDE-EFFLUX PROTEIN"/>
    <property type="match status" value="1"/>
</dbReference>
<dbReference type="SUPFAM" id="SSF103473">
    <property type="entry name" value="MFS general substrate transporter"/>
    <property type="match status" value="1"/>
</dbReference>
<keyword evidence="3" id="KW-1003">Cell membrane</keyword>
<evidence type="ECO:0000256" key="1">
    <source>
        <dbReference type="ARBA" id="ARBA00004651"/>
    </source>
</evidence>
<evidence type="ECO:0000313" key="8">
    <source>
        <dbReference type="EMBL" id="WWA46867.1"/>
    </source>
</evidence>
<evidence type="ECO:0000256" key="2">
    <source>
        <dbReference type="ARBA" id="ARBA00022448"/>
    </source>
</evidence>
<feature type="transmembrane region" description="Helical" evidence="7">
    <location>
        <begin position="382"/>
        <end position="406"/>
    </location>
</feature>
<dbReference type="InterPro" id="IPR011701">
    <property type="entry name" value="MFS"/>
</dbReference>
<comment type="subcellular location">
    <subcellularLocation>
        <location evidence="1">Cell membrane</location>
        <topology evidence="1">Multi-pass membrane protein</topology>
    </subcellularLocation>
</comment>
<dbReference type="Pfam" id="PF07690">
    <property type="entry name" value="MFS_1"/>
    <property type="match status" value="1"/>
</dbReference>
<dbReference type="Gene3D" id="1.20.1250.20">
    <property type="entry name" value="MFS general substrate transporter like domains"/>
    <property type="match status" value="1"/>
</dbReference>
<dbReference type="RefSeq" id="WP_338445760.1">
    <property type="nucleotide sequence ID" value="NZ_CP144918.1"/>
</dbReference>
<feature type="transmembrane region" description="Helical" evidence="7">
    <location>
        <begin position="445"/>
        <end position="464"/>
    </location>
</feature>
<name>A0ABZ2D1I4_9SPHN</name>
<reference evidence="8 9" key="1">
    <citation type="submission" date="2024-02" db="EMBL/GenBank/DDBJ databases">
        <title>The whole genome sequence of five bacterial samples isolated from Abu Dhabi Sabkha-shore region.</title>
        <authorList>
            <person name="Sudalaimuthuasari N."/>
            <person name="Sarfraz B."/>
            <person name="Tuyisabe J.D."/>
            <person name="Mugisha Ntwali L.D.M."/>
            <person name="Ali A.I.A.A."/>
            <person name="Almansoori S.Z.A."/>
            <person name="Alajami H.S.A."/>
            <person name="Almeqbaali A.A.S."/>
            <person name="Kundu B."/>
            <person name="Saeed E.E."/>
            <person name="Sukumarinath V."/>
            <person name="Mishra A.K."/>
            <person name="Hazzouri K.M."/>
            <person name="Almaskari R."/>
            <person name="Sharma A.K."/>
            <person name="Amiri K.M.A."/>
        </authorList>
    </citation>
    <scope>NUCLEOTIDE SEQUENCE [LARGE SCALE GENOMIC DNA]</scope>
    <source>
        <strain evidence="9">kcgeb_sd</strain>
    </source>
</reference>
<evidence type="ECO:0000256" key="7">
    <source>
        <dbReference type="SAM" id="Phobius"/>
    </source>
</evidence>
<accession>A0ABZ2D1I4</accession>
<evidence type="ECO:0000256" key="6">
    <source>
        <dbReference type="ARBA" id="ARBA00023136"/>
    </source>
</evidence>
<feature type="transmembrane region" description="Helical" evidence="7">
    <location>
        <begin position="92"/>
        <end position="110"/>
    </location>
</feature>
<evidence type="ECO:0000256" key="4">
    <source>
        <dbReference type="ARBA" id="ARBA00022692"/>
    </source>
</evidence>
<evidence type="ECO:0000313" key="9">
    <source>
        <dbReference type="Proteomes" id="UP001335183"/>
    </source>
</evidence>
<sequence>MTTSTHILRRRRFLPLFVTQLFNAFNDNLYKTAMVLFVVYSVYNSEAEEALFSAVASGVFILPFFVLSALAGQLADMRDKARIIRIVKACEIGIMIVGAAGLLIAWQAVQCAAGPADTCLFRPPAAAAEMAIPLLLAALFAMGVHSTFIGPIKYAILPQHLHPDEVLAGTGLVEAGTYLAILFGTILAGWIPVEVAAGVVVAIAVLGFITSQFVPPAPPQGAINELDFPLLDPLRRSGRGPVFTALAFGPVLIADQLVSMFKLVRSTSDDRRVFLAIMAISFFWTIGAVLFIQFPPLAKNVLTASKEVASLFLVIFSVGVAIGSVSVNALLKGTVSARYSPASVIVMALFVLAFYLVCRAWTPAPEESLMDVGQFMAQPLAIAALLCLLGIAIAGGMFVVPLYAFLTTFVPKTQTARTIAANNIVNSGAMVGGALLAMGLSAVDIAIVDQLLLSAAMCLVSSWLGKKLYDAEKAAAAR</sequence>
<protein>
    <submittedName>
        <fullName evidence="8">MFS transporter</fullName>
    </submittedName>
</protein>
<gene>
    <name evidence="8" type="ORF">V5F89_11435</name>
</gene>
<evidence type="ECO:0000256" key="5">
    <source>
        <dbReference type="ARBA" id="ARBA00022989"/>
    </source>
</evidence>
<feature type="transmembrane region" description="Helical" evidence="7">
    <location>
        <begin position="343"/>
        <end position="362"/>
    </location>
</feature>
<feature type="transmembrane region" description="Helical" evidence="7">
    <location>
        <begin position="242"/>
        <end position="261"/>
    </location>
</feature>
<feature type="transmembrane region" description="Helical" evidence="7">
    <location>
        <begin position="178"/>
        <end position="209"/>
    </location>
</feature>
<dbReference type="CDD" id="cd06173">
    <property type="entry name" value="MFS_MefA_like"/>
    <property type="match status" value="1"/>
</dbReference>
<dbReference type="InterPro" id="IPR036259">
    <property type="entry name" value="MFS_trans_sf"/>
</dbReference>
<keyword evidence="4 7" id="KW-0812">Transmembrane</keyword>
<keyword evidence="5 7" id="KW-1133">Transmembrane helix</keyword>
<keyword evidence="6 7" id="KW-0472">Membrane</keyword>
<dbReference type="Proteomes" id="UP001335183">
    <property type="component" value="Chromosome"/>
</dbReference>
<feature type="transmembrane region" description="Helical" evidence="7">
    <location>
        <begin position="308"/>
        <end position="331"/>
    </location>
</feature>
<feature type="transmembrane region" description="Helical" evidence="7">
    <location>
        <begin position="50"/>
        <end position="71"/>
    </location>
</feature>
<dbReference type="EMBL" id="CP144918">
    <property type="protein sequence ID" value="WWA46867.1"/>
    <property type="molecule type" value="Genomic_DNA"/>
</dbReference>
<dbReference type="PANTHER" id="PTHR43266:SF2">
    <property type="entry name" value="MAJOR FACILITATOR SUPERFAMILY (MFS) PROFILE DOMAIN-CONTAINING PROTEIN"/>
    <property type="match status" value="1"/>
</dbReference>
<keyword evidence="9" id="KW-1185">Reference proteome</keyword>
<proteinExistence type="predicted"/>
<evidence type="ECO:0000256" key="3">
    <source>
        <dbReference type="ARBA" id="ARBA00022475"/>
    </source>
</evidence>
<feature type="transmembrane region" description="Helical" evidence="7">
    <location>
        <begin position="273"/>
        <end position="296"/>
    </location>
</feature>
<keyword evidence="2" id="KW-0813">Transport</keyword>